<dbReference type="Proteomes" id="UP000265725">
    <property type="component" value="Chromosome"/>
</dbReference>
<evidence type="ECO:0000256" key="3">
    <source>
        <dbReference type="ARBA" id="ARBA00022692"/>
    </source>
</evidence>
<feature type="transmembrane region" description="Helical" evidence="6">
    <location>
        <begin position="29"/>
        <end position="53"/>
    </location>
</feature>
<dbReference type="Pfam" id="PF06271">
    <property type="entry name" value="RDD"/>
    <property type="match status" value="1"/>
</dbReference>
<evidence type="ECO:0000256" key="5">
    <source>
        <dbReference type="ARBA" id="ARBA00023136"/>
    </source>
</evidence>
<evidence type="ECO:0000256" key="4">
    <source>
        <dbReference type="ARBA" id="ARBA00022989"/>
    </source>
</evidence>
<evidence type="ECO:0000259" key="7">
    <source>
        <dbReference type="Pfam" id="PF06271"/>
    </source>
</evidence>
<dbReference type="InterPro" id="IPR051791">
    <property type="entry name" value="Pra-immunoreactive"/>
</dbReference>
<keyword evidence="9" id="KW-1185">Reference proteome</keyword>
<gene>
    <name evidence="8" type="ORF">D3873_08050</name>
</gene>
<keyword evidence="3 6" id="KW-0812">Transmembrane</keyword>
<sequence length="147" mass="16850">MDLLIIGSLTSIIVYPIFRIAGWNLSNSAWYAPISILSAIVFYGYFVLMTYFWRQTIGKMIFGLTVIPLKDDSNSFLTIVIREWIGRFISTTLFPLYVVVAFTSKKQGVHDLFADTSVIHENTFEKTLQRVPYHAVNSHELHDTNPI</sequence>
<evidence type="ECO:0000313" key="8">
    <source>
        <dbReference type="EMBL" id="AYC30801.1"/>
    </source>
</evidence>
<evidence type="ECO:0000256" key="2">
    <source>
        <dbReference type="ARBA" id="ARBA00022475"/>
    </source>
</evidence>
<reference evidence="9" key="1">
    <citation type="submission" date="2018-09" db="EMBL/GenBank/DDBJ databases">
        <authorList>
            <person name="Zhu H."/>
        </authorList>
    </citation>
    <scope>NUCLEOTIDE SEQUENCE [LARGE SCALE GENOMIC DNA]</scope>
    <source>
        <strain evidence="9">K2R23-3</strain>
    </source>
</reference>
<comment type="subcellular location">
    <subcellularLocation>
        <location evidence="1">Cell membrane</location>
        <topology evidence="1">Multi-pass membrane protein</topology>
    </subcellularLocation>
</comment>
<dbReference type="EMBL" id="CP032418">
    <property type="protein sequence ID" value="AYC30801.1"/>
    <property type="molecule type" value="Genomic_DNA"/>
</dbReference>
<feature type="domain" description="RDD" evidence="7">
    <location>
        <begin position="2"/>
        <end position="114"/>
    </location>
</feature>
<keyword evidence="4 6" id="KW-1133">Transmembrane helix</keyword>
<dbReference type="PANTHER" id="PTHR36115">
    <property type="entry name" value="PROLINE-RICH ANTIGEN HOMOLOG-RELATED"/>
    <property type="match status" value="1"/>
</dbReference>
<dbReference type="OrthoDB" id="9793824at2"/>
<dbReference type="PANTHER" id="PTHR36115:SF9">
    <property type="entry name" value="LMO1584 PROTEIN"/>
    <property type="match status" value="1"/>
</dbReference>
<dbReference type="InterPro" id="IPR010432">
    <property type="entry name" value="RDD"/>
</dbReference>
<proteinExistence type="predicted"/>
<evidence type="ECO:0000256" key="6">
    <source>
        <dbReference type="SAM" id="Phobius"/>
    </source>
</evidence>
<keyword evidence="2" id="KW-1003">Cell membrane</keyword>
<accession>A0A385YWF8</accession>
<evidence type="ECO:0000313" key="9">
    <source>
        <dbReference type="Proteomes" id="UP000265725"/>
    </source>
</evidence>
<dbReference type="AlphaFoldDB" id="A0A385YWF8"/>
<dbReference type="KEGG" id="paek:D3873_08050"/>
<evidence type="ECO:0000256" key="1">
    <source>
        <dbReference type="ARBA" id="ARBA00004651"/>
    </source>
</evidence>
<keyword evidence="5 6" id="KW-0472">Membrane</keyword>
<dbReference type="GO" id="GO:0005886">
    <property type="term" value="C:plasma membrane"/>
    <property type="evidence" value="ECO:0007669"/>
    <property type="project" value="UniProtKB-SubCell"/>
</dbReference>
<name>A0A385YWF8_9BACL</name>
<organism evidence="8 9">
    <name type="scientific">Paenisporosarcina cavernae</name>
    <dbReference type="NCBI Taxonomy" id="2320858"/>
    <lineage>
        <taxon>Bacteria</taxon>
        <taxon>Bacillati</taxon>
        <taxon>Bacillota</taxon>
        <taxon>Bacilli</taxon>
        <taxon>Bacillales</taxon>
        <taxon>Caryophanaceae</taxon>
        <taxon>Paenisporosarcina</taxon>
    </lineage>
</organism>
<protein>
    <submittedName>
        <fullName evidence="8">RDD family protein</fullName>
    </submittedName>
</protein>